<reference evidence="11 12" key="1">
    <citation type="submission" date="2015-12" db="EMBL/GenBank/DDBJ databases">
        <title>Draft genome of the nematode, Onchocerca flexuosa.</title>
        <authorList>
            <person name="Mitreva M."/>
        </authorList>
    </citation>
    <scope>NUCLEOTIDE SEQUENCE [LARGE SCALE GENOMIC DNA]</scope>
    <source>
        <strain evidence="11">Red Deer</strain>
    </source>
</reference>
<comment type="subcellular location">
    <subcellularLocation>
        <location evidence="1 8">Nucleus</location>
    </subcellularLocation>
</comment>
<keyword evidence="5 8" id="KW-0804">Transcription</keyword>
<dbReference type="Pfam" id="PF10018">
    <property type="entry name" value="Med4"/>
    <property type="match status" value="1"/>
</dbReference>
<dbReference type="InterPro" id="IPR028271">
    <property type="entry name" value="RAMAC"/>
</dbReference>
<dbReference type="GO" id="GO:0031533">
    <property type="term" value="C:mRNA capping enzyme complex"/>
    <property type="evidence" value="ECO:0007669"/>
    <property type="project" value="InterPro"/>
</dbReference>
<evidence type="ECO:0000256" key="2">
    <source>
        <dbReference type="ARBA" id="ARBA00009626"/>
    </source>
</evidence>
<accession>A0A238BK40</accession>
<comment type="function">
    <text evidence="8">Component of the Mediator complex, a coactivator involved in the regulated transcription of nearly all RNA polymerase II-dependent genes. Mediator functions as a bridge to convey information from gene-specific regulatory proteins to the basal RNA polymerase II transcription machinery. Mediator is recruited to promoters by direct interactions with regulatory proteins and serves as a scaffold for the assembly of a functional preinitiation complex with RNA polymerase II and the general transcription factors.</text>
</comment>
<dbReference type="GO" id="GO:0006357">
    <property type="term" value="P:regulation of transcription by RNA polymerase II"/>
    <property type="evidence" value="ECO:0007669"/>
    <property type="project" value="InterPro"/>
</dbReference>
<dbReference type="GO" id="GO:0016592">
    <property type="term" value="C:mediator complex"/>
    <property type="evidence" value="ECO:0007669"/>
    <property type="project" value="InterPro"/>
</dbReference>
<dbReference type="AlphaFoldDB" id="A0A238BK40"/>
<keyword evidence="6 8" id="KW-0539">Nucleus</keyword>
<feature type="compositionally biased region" description="Polar residues" evidence="10">
    <location>
        <begin position="318"/>
        <end position="343"/>
    </location>
</feature>
<feature type="region of interest" description="Disordered" evidence="10">
    <location>
        <begin position="188"/>
        <end position="346"/>
    </location>
</feature>
<evidence type="ECO:0000256" key="8">
    <source>
        <dbReference type="RuleBase" id="RU364141"/>
    </source>
</evidence>
<protein>
    <recommendedName>
        <fullName evidence="3 8">Mediator of RNA polymerase II transcription subunit 4</fullName>
    </recommendedName>
    <alternativeName>
        <fullName evidence="7 8">Mediator complex subunit 4</fullName>
    </alternativeName>
</protein>
<keyword evidence="8" id="KW-0010">Activator</keyword>
<evidence type="ECO:0000256" key="1">
    <source>
        <dbReference type="ARBA" id="ARBA00004123"/>
    </source>
</evidence>
<dbReference type="Proteomes" id="UP000242913">
    <property type="component" value="Unassembled WGS sequence"/>
</dbReference>
<evidence type="ECO:0000256" key="3">
    <source>
        <dbReference type="ARBA" id="ARBA00020629"/>
    </source>
</evidence>
<feature type="compositionally biased region" description="Low complexity" evidence="10">
    <location>
        <begin position="293"/>
        <end position="302"/>
    </location>
</feature>
<dbReference type="Pfam" id="PF15320">
    <property type="entry name" value="RAM"/>
    <property type="match status" value="1"/>
</dbReference>
<dbReference type="GO" id="GO:0070847">
    <property type="term" value="C:core mediator complex"/>
    <property type="evidence" value="ECO:0007669"/>
    <property type="project" value="TreeGrafter"/>
</dbReference>
<evidence type="ECO:0000256" key="4">
    <source>
        <dbReference type="ARBA" id="ARBA00023015"/>
    </source>
</evidence>
<dbReference type="GO" id="GO:0003712">
    <property type="term" value="F:transcription coregulator activity"/>
    <property type="evidence" value="ECO:0007669"/>
    <property type="project" value="InterPro"/>
</dbReference>
<evidence type="ECO:0000256" key="7">
    <source>
        <dbReference type="ARBA" id="ARBA00031257"/>
    </source>
</evidence>
<keyword evidence="9" id="KW-0175">Coiled coil</keyword>
<proteinExistence type="inferred from homology"/>
<dbReference type="GO" id="GO:0106005">
    <property type="term" value="P:RNA 5'-cap (guanine-N7)-methylation"/>
    <property type="evidence" value="ECO:0007669"/>
    <property type="project" value="InterPro"/>
</dbReference>
<feature type="compositionally biased region" description="Polar residues" evidence="10">
    <location>
        <begin position="200"/>
        <end position="230"/>
    </location>
</feature>
<feature type="coiled-coil region" evidence="9">
    <location>
        <begin position="63"/>
        <end position="90"/>
    </location>
</feature>
<dbReference type="PANTHER" id="PTHR13208">
    <property type="entry name" value="MEDIATOR OF RNA POLYMERASE II TRANSCRIPTION SUBUNIT 4"/>
    <property type="match status" value="1"/>
</dbReference>
<evidence type="ECO:0000256" key="6">
    <source>
        <dbReference type="ARBA" id="ARBA00023242"/>
    </source>
</evidence>
<name>A0A238BK40_9BILA</name>
<evidence type="ECO:0000256" key="5">
    <source>
        <dbReference type="ARBA" id="ARBA00023163"/>
    </source>
</evidence>
<organism evidence="11 12">
    <name type="scientific">Onchocerca flexuosa</name>
    <dbReference type="NCBI Taxonomy" id="387005"/>
    <lineage>
        <taxon>Eukaryota</taxon>
        <taxon>Metazoa</taxon>
        <taxon>Ecdysozoa</taxon>
        <taxon>Nematoda</taxon>
        <taxon>Chromadorea</taxon>
        <taxon>Rhabditida</taxon>
        <taxon>Spirurina</taxon>
        <taxon>Spiruromorpha</taxon>
        <taxon>Filarioidea</taxon>
        <taxon>Onchocercidae</taxon>
        <taxon>Onchocerca</taxon>
    </lineage>
</organism>
<evidence type="ECO:0000313" key="12">
    <source>
        <dbReference type="Proteomes" id="UP000242913"/>
    </source>
</evidence>
<keyword evidence="4 8" id="KW-0805">Transcription regulation</keyword>
<evidence type="ECO:0000256" key="9">
    <source>
        <dbReference type="SAM" id="Coils"/>
    </source>
</evidence>
<dbReference type="EMBL" id="KZ271558">
    <property type="protein sequence ID" value="OZC04918.1"/>
    <property type="molecule type" value="Genomic_DNA"/>
</dbReference>
<dbReference type="OrthoDB" id="1929813at2759"/>
<gene>
    <name evidence="8" type="primary">MED4</name>
    <name evidence="11" type="ORF">X798_08110</name>
</gene>
<sequence>MADRCSLKECLQESTEDLEATIKMIIAFVLDKDRSCGSLTSLCESFRKKHAELTKLLAKVPAYQQREREIRRLEAEVEARDKVLGDLQKQLMAAEKLITKMVFQADKKVKEMRQSEANRVNSETIIRFANQISRTYAVAAPLGWQLGDTSRPYPTEAELRLSALAAPRVIQAAPPALSLLRQPTASTSGILRGSGRGASPMTSFSAAMQQQQRSWSPRGTFVQQSSSSPRGRNAVGRGNIISPRINAAPGTSLLQRRPSMTGSSPHLSSPSSSYQGSIREGLPPPVTNVEQMSSDSSSSSSSDEAHMSDPGKTADTAFLNSNDSSTTCNVQIHPSSQGLSSTNSKEHDFPDLTNFVNQRMESELDELFINRYTMANKLYVEVANGFPDPVIVYPWNKRPKRNFDYSSGNRRSWKGDNKRNVGSEWRSNWENPSYDPYVAQESRKRHNPAMDHIRVTYPGRMNS</sequence>
<comment type="subunit">
    <text evidence="8">Component of the Mediator complex.</text>
</comment>
<dbReference type="PANTHER" id="PTHR13208:SF2">
    <property type="entry name" value="MEDIATOR OF RNA POLYMERASE II TRANSCRIPTION SUBUNIT 4"/>
    <property type="match status" value="1"/>
</dbReference>
<evidence type="ECO:0000256" key="10">
    <source>
        <dbReference type="SAM" id="MobiDB-lite"/>
    </source>
</evidence>
<feature type="compositionally biased region" description="Low complexity" evidence="10">
    <location>
        <begin position="258"/>
        <end position="273"/>
    </location>
</feature>
<comment type="similarity">
    <text evidence="2 8">Belongs to the Mediator complex subunit 4 family.</text>
</comment>
<keyword evidence="12" id="KW-1185">Reference proteome</keyword>
<dbReference type="GO" id="GO:0003723">
    <property type="term" value="F:RNA binding"/>
    <property type="evidence" value="ECO:0007669"/>
    <property type="project" value="InterPro"/>
</dbReference>
<evidence type="ECO:0000313" key="11">
    <source>
        <dbReference type="EMBL" id="OZC04918.1"/>
    </source>
</evidence>
<dbReference type="InterPro" id="IPR019258">
    <property type="entry name" value="Mediator_Med4"/>
</dbReference>